<dbReference type="InterPro" id="IPR000073">
    <property type="entry name" value="AB_hydrolase_1"/>
</dbReference>
<evidence type="ECO:0000313" key="3">
    <source>
        <dbReference type="EMBL" id="NNM47696.1"/>
    </source>
</evidence>
<name>A0A849HD80_9MICO</name>
<evidence type="ECO:0000313" key="4">
    <source>
        <dbReference type="Proteomes" id="UP000588586"/>
    </source>
</evidence>
<dbReference type="InterPro" id="IPR000639">
    <property type="entry name" value="Epox_hydrolase-like"/>
</dbReference>
<comment type="caution">
    <text evidence="3">The sequence shown here is derived from an EMBL/GenBank/DDBJ whole genome shotgun (WGS) entry which is preliminary data.</text>
</comment>
<dbReference type="SUPFAM" id="SSF53474">
    <property type="entry name" value="alpha/beta-Hydrolases"/>
    <property type="match status" value="1"/>
</dbReference>
<dbReference type="GO" id="GO:0016787">
    <property type="term" value="F:hydrolase activity"/>
    <property type="evidence" value="ECO:0007669"/>
    <property type="project" value="UniProtKB-KW"/>
</dbReference>
<evidence type="ECO:0000259" key="2">
    <source>
        <dbReference type="Pfam" id="PF00561"/>
    </source>
</evidence>
<keyword evidence="1 3" id="KW-0378">Hydrolase</keyword>
<proteinExistence type="predicted"/>
<dbReference type="EMBL" id="JABEPQ010000004">
    <property type="protein sequence ID" value="NNM47696.1"/>
    <property type="molecule type" value="Genomic_DNA"/>
</dbReference>
<protein>
    <submittedName>
        <fullName evidence="3">Alpha/beta fold hydrolase</fullName>
    </submittedName>
</protein>
<dbReference type="Pfam" id="PF00561">
    <property type="entry name" value="Abhydrolase_1"/>
    <property type="match status" value="1"/>
</dbReference>
<dbReference type="AlphaFoldDB" id="A0A849HD80"/>
<dbReference type="Proteomes" id="UP000588586">
    <property type="component" value="Unassembled WGS sequence"/>
</dbReference>
<accession>A0A849HD80</accession>
<evidence type="ECO:0000256" key="1">
    <source>
        <dbReference type="ARBA" id="ARBA00022801"/>
    </source>
</evidence>
<sequence length="293" mass="32158">MREFTRDGLVFDVTEVGPPDGEVALLLHGWPQDRTAWTAVATELAAAGMRAVAFDQRGYSPRARPQGRAAYRMRELVADVAAAVAATGAERVHLVGHDWGGSVAWAFAERHPELLRSLTVLSTPHHRALAAALRHPDQARKSWYIAAFQLPWLPEAVLRRRLPAVLRDIGLPEPDVQRYAARFREPGAAAGGLAWYRALPLGGDVLPDPRKLLRRKGSRATPAERSSRSITVPTTYLWGSRDPALGREAAEASGRWVSAAYDFVELDAGHWLPETEPHAVAKAVVSQRDQGKD</sequence>
<dbReference type="Gene3D" id="3.40.50.1820">
    <property type="entry name" value="alpha/beta hydrolase"/>
    <property type="match status" value="1"/>
</dbReference>
<keyword evidence="4" id="KW-1185">Reference proteome</keyword>
<dbReference type="InterPro" id="IPR029058">
    <property type="entry name" value="AB_hydrolase_fold"/>
</dbReference>
<dbReference type="PANTHER" id="PTHR43329">
    <property type="entry name" value="EPOXIDE HYDROLASE"/>
    <property type="match status" value="1"/>
</dbReference>
<dbReference type="PRINTS" id="PR00412">
    <property type="entry name" value="EPOXHYDRLASE"/>
</dbReference>
<organism evidence="3 4">
    <name type="scientific">Knoellia koreensis</name>
    <dbReference type="NCBI Taxonomy" id="2730921"/>
    <lineage>
        <taxon>Bacteria</taxon>
        <taxon>Bacillati</taxon>
        <taxon>Actinomycetota</taxon>
        <taxon>Actinomycetes</taxon>
        <taxon>Micrococcales</taxon>
        <taxon>Intrasporangiaceae</taxon>
        <taxon>Knoellia</taxon>
    </lineage>
</organism>
<dbReference type="RefSeq" id="WP_171244807.1">
    <property type="nucleotide sequence ID" value="NZ_JABEPQ010000004.1"/>
</dbReference>
<feature type="domain" description="AB hydrolase-1" evidence="2">
    <location>
        <begin position="25"/>
        <end position="161"/>
    </location>
</feature>
<gene>
    <name evidence="3" type="ORF">HJG52_17020</name>
</gene>
<reference evidence="3 4" key="1">
    <citation type="submission" date="2020-04" db="EMBL/GenBank/DDBJ databases">
        <title>Knoellia sp. isolate from air conditioner.</title>
        <authorList>
            <person name="Chea S."/>
            <person name="Kim D.-U."/>
        </authorList>
    </citation>
    <scope>NUCLEOTIDE SEQUENCE [LARGE SCALE GENOMIC DNA]</scope>
    <source>
        <strain evidence="3 4">DB2414S</strain>
    </source>
</reference>